<evidence type="ECO:0008006" key="4">
    <source>
        <dbReference type="Google" id="ProtNLM"/>
    </source>
</evidence>
<organism evidence="1 3">
    <name type="scientific">Anaerotruncus colihominis</name>
    <dbReference type="NCBI Taxonomy" id="169435"/>
    <lineage>
        <taxon>Bacteria</taxon>
        <taxon>Bacillati</taxon>
        <taxon>Bacillota</taxon>
        <taxon>Clostridia</taxon>
        <taxon>Eubacteriales</taxon>
        <taxon>Oscillospiraceae</taxon>
        <taxon>Anaerotruncus</taxon>
    </lineage>
</organism>
<evidence type="ECO:0000313" key="2">
    <source>
        <dbReference type="EMBL" id="CUQ19389.1"/>
    </source>
</evidence>
<reference evidence="1 3" key="1">
    <citation type="submission" date="2015-09" db="EMBL/GenBank/DDBJ databases">
        <authorList>
            <consortium name="Pathogen Informatics"/>
        </authorList>
    </citation>
    <scope>NUCLEOTIDE SEQUENCE [LARGE SCALE GENOMIC DNA]</scope>
    <source>
        <strain evidence="1 3">2789STDY5834939</strain>
    </source>
</reference>
<dbReference type="InterPro" id="IPR047907">
    <property type="entry name" value="CD1375-like"/>
</dbReference>
<dbReference type="AlphaFoldDB" id="A0A174T958"/>
<dbReference type="EMBL" id="CZBE01000034">
    <property type="protein sequence ID" value="CUQ19389.1"/>
    <property type="molecule type" value="Genomic_DNA"/>
</dbReference>
<name>A0A174T958_9FIRM</name>
<dbReference type="Proteomes" id="UP000095765">
    <property type="component" value="Unassembled WGS sequence"/>
</dbReference>
<dbReference type="EMBL" id="CZBE01000022">
    <property type="protein sequence ID" value="CUQ04235.1"/>
    <property type="molecule type" value="Genomic_DNA"/>
</dbReference>
<evidence type="ECO:0000313" key="3">
    <source>
        <dbReference type="Proteomes" id="UP000095765"/>
    </source>
</evidence>
<proteinExistence type="predicted"/>
<accession>A0A174T958</accession>
<dbReference type="RefSeq" id="WP_256137424.1">
    <property type="nucleotide sequence ID" value="NZ_CABIWA010000065.1"/>
</dbReference>
<sequence>MAKVYAELIRKGLKAIGDVPKVLQAEVKELLENE</sequence>
<evidence type="ECO:0000313" key="1">
    <source>
        <dbReference type="EMBL" id="CUQ04235.1"/>
    </source>
</evidence>
<dbReference type="NCBIfam" id="NF040910">
    <property type="entry name" value="CD1375_fam"/>
    <property type="match status" value="1"/>
</dbReference>
<protein>
    <recommendedName>
        <fullName evidence="4">ASCH domain-containing protein</fullName>
    </recommendedName>
</protein>
<gene>
    <name evidence="1" type="ORF">ERS852551_02878</name>
    <name evidence="2" type="ORF">ERS852551_03494</name>
</gene>